<dbReference type="PANTHER" id="PTHR16222">
    <property type="entry name" value="ADP-RIBOSYLGLYCOHYDROLASE"/>
    <property type="match status" value="1"/>
</dbReference>
<protein>
    <submittedName>
        <fullName evidence="4">ADP-ribosylation/Crystallin J1</fullName>
    </submittedName>
</protein>
<feature type="binding site" evidence="3">
    <location>
        <position position="280"/>
    </location>
    <ligand>
        <name>Mg(2+)</name>
        <dbReference type="ChEBI" id="CHEBI:18420"/>
        <label>1</label>
    </ligand>
</feature>
<evidence type="ECO:0000256" key="3">
    <source>
        <dbReference type="PIRSR" id="PIRSR605502-1"/>
    </source>
</evidence>
<dbReference type="PANTHER" id="PTHR16222:SF24">
    <property type="entry name" value="ADP-RIBOSYLHYDROLASE ARH3"/>
    <property type="match status" value="1"/>
</dbReference>
<evidence type="ECO:0000313" key="4">
    <source>
        <dbReference type="EMBL" id="CAA9427922.1"/>
    </source>
</evidence>
<feature type="binding site" evidence="3">
    <location>
        <position position="281"/>
    </location>
    <ligand>
        <name>Mg(2+)</name>
        <dbReference type="ChEBI" id="CHEBI:18420"/>
        <label>1</label>
    </ligand>
</feature>
<dbReference type="Pfam" id="PF03747">
    <property type="entry name" value="ADP_ribosyl_GH"/>
    <property type="match status" value="1"/>
</dbReference>
<name>A0A6J4Q4T9_9ACTN</name>
<dbReference type="InterPro" id="IPR036705">
    <property type="entry name" value="Ribosyl_crysJ1_sf"/>
</dbReference>
<keyword evidence="2" id="KW-0378">Hydrolase</keyword>
<dbReference type="GO" id="GO:0016787">
    <property type="term" value="F:hydrolase activity"/>
    <property type="evidence" value="ECO:0007669"/>
    <property type="project" value="UniProtKB-KW"/>
</dbReference>
<feature type="binding site" evidence="3">
    <location>
        <position position="60"/>
    </location>
    <ligand>
        <name>Mg(2+)</name>
        <dbReference type="ChEBI" id="CHEBI:18420"/>
        <label>1</label>
    </ligand>
</feature>
<dbReference type="EMBL" id="CADCVB010000098">
    <property type="protein sequence ID" value="CAA9427922.1"/>
    <property type="molecule type" value="Genomic_DNA"/>
</dbReference>
<comment type="cofactor">
    <cofactor evidence="3">
        <name>Mg(2+)</name>
        <dbReference type="ChEBI" id="CHEBI:18420"/>
    </cofactor>
    <text evidence="3">Binds 2 magnesium ions per subunit.</text>
</comment>
<feature type="binding site" evidence="3">
    <location>
        <position position="61"/>
    </location>
    <ligand>
        <name>Mg(2+)</name>
        <dbReference type="ChEBI" id="CHEBI:18420"/>
        <label>1</label>
    </ligand>
</feature>
<dbReference type="InterPro" id="IPR050792">
    <property type="entry name" value="ADP-ribosylglycohydrolase"/>
</dbReference>
<organism evidence="4">
    <name type="scientific">uncultured Rubrobacteraceae bacterium</name>
    <dbReference type="NCBI Taxonomy" id="349277"/>
    <lineage>
        <taxon>Bacteria</taxon>
        <taxon>Bacillati</taxon>
        <taxon>Actinomycetota</taxon>
        <taxon>Rubrobacteria</taxon>
        <taxon>Rubrobacterales</taxon>
        <taxon>Rubrobacteraceae</taxon>
        <taxon>environmental samples</taxon>
    </lineage>
</organism>
<keyword evidence="3" id="KW-0479">Metal-binding</keyword>
<comment type="similarity">
    <text evidence="1">Belongs to the ADP-ribosylglycohydrolase family.</text>
</comment>
<reference evidence="4" key="1">
    <citation type="submission" date="2020-02" db="EMBL/GenBank/DDBJ databases">
        <authorList>
            <person name="Meier V. D."/>
        </authorList>
    </citation>
    <scope>NUCLEOTIDE SEQUENCE</scope>
    <source>
        <strain evidence="4">AVDCRST_MAG78</strain>
    </source>
</reference>
<keyword evidence="3" id="KW-0460">Magnesium</keyword>
<proteinExistence type="inferred from homology"/>
<feature type="binding site" evidence="3">
    <location>
        <position position="278"/>
    </location>
    <ligand>
        <name>Mg(2+)</name>
        <dbReference type="ChEBI" id="CHEBI:18420"/>
        <label>1</label>
    </ligand>
</feature>
<evidence type="ECO:0000256" key="2">
    <source>
        <dbReference type="ARBA" id="ARBA00022801"/>
    </source>
</evidence>
<gene>
    <name evidence="4" type="ORF">AVDCRST_MAG78-1503</name>
</gene>
<dbReference type="GO" id="GO:0046872">
    <property type="term" value="F:metal ion binding"/>
    <property type="evidence" value="ECO:0007669"/>
    <property type="project" value="UniProtKB-KW"/>
</dbReference>
<feature type="binding site" evidence="3">
    <location>
        <position position="59"/>
    </location>
    <ligand>
        <name>Mg(2+)</name>
        <dbReference type="ChEBI" id="CHEBI:18420"/>
        <label>1</label>
    </ligand>
</feature>
<evidence type="ECO:0000256" key="1">
    <source>
        <dbReference type="ARBA" id="ARBA00010702"/>
    </source>
</evidence>
<dbReference type="SUPFAM" id="SSF101478">
    <property type="entry name" value="ADP-ribosylglycohydrolase"/>
    <property type="match status" value="1"/>
</dbReference>
<dbReference type="InterPro" id="IPR005502">
    <property type="entry name" value="Ribosyl_crysJ1"/>
</dbReference>
<accession>A0A6J4Q4T9</accession>
<dbReference type="Gene3D" id="1.10.4080.10">
    <property type="entry name" value="ADP-ribosylation/Crystallin J1"/>
    <property type="match status" value="1"/>
</dbReference>
<dbReference type="AlphaFoldDB" id="A0A6J4Q4T9"/>
<sequence length="332" mass="36350">MPDERRYIGSLIGQCLGDALGFVVEGEPPEVCREYVEETLKAGRAGEYGRAPFPFGQYSDDSQLARELLQSYAECGRFDPRDYARRIAMIFVENRIVGRGRATEQAAWRLAAGVPWEESGTPSPSAGNGSAMRAGPIGLLFFDDPEEMVRAAHDQGRITHRDPRCSAGAVAIAGVVALAVRGEEVEAERFLHQLAEWAAPFEGSVADALRQLAEWVFLPPGEAATLVSGIGYNPYYSDEARGISPFVTTSVLWSLYSFLRSPEDYWEIICTAIAVGGDVDTTAAMAGAIGGAYLGFDAIPERWASRVTDRGTWGYDELVELARRCHQLKTRR</sequence>